<feature type="compositionally biased region" description="Basic and acidic residues" evidence="1">
    <location>
        <begin position="32"/>
        <end position="45"/>
    </location>
</feature>
<feature type="region of interest" description="Disordered" evidence="1">
    <location>
        <begin position="32"/>
        <end position="51"/>
    </location>
</feature>
<reference evidence="3 4" key="1">
    <citation type="submission" date="2022-05" db="EMBL/GenBank/DDBJ databases">
        <authorList>
            <consortium name="Genoscope - CEA"/>
            <person name="William W."/>
        </authorList>
    </citation>
    <scope>NUCLEOTIDE SEQUENCE [LARGE SCALE GENOMIC DNA]</scope>
</reference>
<sequence>MVKETVQSLKAENDKLKEKVDTVFGELKQLKESLKQQRPDSHDASNGDEAGATKSLDFLSKEYDVLVKFRKQAEERISAMEKSLAVISSRVNNLASAIDQAQEYNHLSPRLQSLLADAKKVKERLNLAFCWAKNSAVWLRENEHSRPIAIKCARDLDNFAVRHGLSS</sequence>
<comment type="caution">
    <text evidence="3">The sequence shown here is derived from an EMBL/GenBank/DDBJ whole genome shotgun (WGS) entry which is preliminary data.</text>
</comment>
<dbReference type="InterPro" id="IPR057251">
    <property type="entry name" value="FP_C"/>
</dbReference>
<dbReference type="EMBL" id="CALNXI010000214">
    <property type="protein sequence ID" value="CAH3022322.1"/>
    <property type="molecule type" value="Genomic_DNA"/>
</dbReference>
<dbReference type="Proteomes" id="UP001159427">
    <property type="component" value="Unassembled WGS sequence"/>
</dbReference>
<keyword evidence="4" id="KW-1185">Reference proteome</keyword>
<dbReference type="Gene3D" id="1.10.287.1490">
    <property type="match status" value="1"/>
</dbReference>
<protein>
    <recommendedName>
        <fullName evidence="2">FP protein C-terminal domain-containing protein</fullName>
    </recommendedName>
</protein>
<evidence type="ECO:0000313" key="3">
    <source>
        <dbReference type="EMBL" id="CAH3022322.1"/>
    </source>
</evidence>
<organism evidence="3 4">
    <name type="scientific">Porites evermanni</name>
    <dbReference type="NCBI Taxonomy" id="104178"/>
    <lineage>
        <taxon>Eukaryota</taxon>
        <taxon>Metazoa</taxon>
        <taxon>Cnidaria</taxon>
        <taxon>Anthozoa</taxon>
        <taxon>Hexacorallia</taxon>
        <taxon>Scleractinia</taxon>
        <taxon>Fungiina</taxon>
        <taxon>Poritidae</taxon>
        <taxon>Porites</taxon>
    </lineage>
</organism>
<evidence type="ECO:0000259" key="2">
    <source>
        <dbReference type="Pfam" id="PF25298"/>
    </source>
</evidence>
<feature type="domain" description="FP protein C-terminal" evidence="2">
    <location>
        <begin position="110"/>
        <end position="158"/>
    </location>
</feature>
<name>A0ABN8M414_9CNID</name>
<evidence type="ECO:0000313" key="4">
    <source>
        <dbReference type="Proteomes" id="UP001159427"/>
    </source>
</evidence>
<proteinExistence type="predicted"/>
<accession>A0ABN8M414</accession>
<gene>
    <name evidence="3" type="ORF">PEVE_00014969</name>
</gene>
<dbReference type="Pfam" id="PF25298">
    <property type="entry name" value="Baculo_FP_2nd"/>
    <property type="match status" value="1"/>
</dbReference>
<evidence type="ECO:0000256" key="1">
    <source>
        <dbReference type="SAM" id="MobiDB-lite"/>
    </source>
</evidence>